<gene>
    <name evidence="1" type="ORF">BRAPAZ1V2_A01P02560.2</name>
</gene>
<proteinExistence type="predicted"/>
<dbReference type="EMBL" id="LS974617">
    <property type="protein sequence ID" value="CAG7886180.1"/>
    <property type="molecule type" value="Genomic_DNA"/>
</dbReference>
<evidence type="ECO:0000313" key="2">
    <source>
        <dbReference type="Proteomes" id="UP000694005"/>
    </source>
</evidence>
<accession>A0A8D9LTQ5</accession>
<reference evidence="1 2" key="1">
    <citation type="submission" date="2021-07" db="EMBL/GenBank/DDBJ databases">
        <authorList>
            <consortium name="Genoscope - CEA"/>
            <person name="William W."/>
        </authorList>
    </citation>
    <scope>NUCLEOTIDE SEQUENCE [LARGE SCALE GENOMIC DNA]</scope>
</reference>
<dbReference type="Gramene" id="A01p02560.2_BraZ1">
    <property type="protein sequence ID" value="A01p02560.2_BraZ1.CDS"/>
    <property type="gene ID" value="A01g02560.2_BraZ1"/>
</dbReference>
<name>A0A8D9LTQ5_BRACM</name>
<dbReference type="AlphaFoldDB" id="A0A8D9LTQ5"/>
<protein>
    <submittedName>
        <fullName evidence="1">Uncharacterized protein</fullName>
    </submittedName>
</protein>
<evidence type="ECO:0000313" key="1">
    <source>
        <dbReference type="EMBL" id="CAG7886180.1"/>
    </source>
</evidence>
<sequence length="55" mass="6253">MRLRFGFIFVDLNLDKQITHGAKRLCSSSTGTSSSLLDMLQEENETVLDKLHRAE</sequence>
<organism evidence="1 2">
    <name type="scientific">Brassica campestris</name>
    <name type="common">Field mustard</name>
    <dbReference type="NCBI Taxonomy" id="3711"/>
    <lineage>
        <taxon>Eukaryota</taxon>
        <taxon>Viridiplantae</taxon>
        <taxon>Streptophyta</taxon>
        <taxon>Embryophyta</taxon>
        <taxon>Tracheophyta</taxon>
        <taxon>Spermatophyta</taxon>
        <taxon>Magnoliopsida</taxon>
        <taxon>eudicotyledons</taxon>
        <taxon>Gunneridae</taxon>
        <taxon>Pentapetalae</taxon>
        <taxon>rosids</taxon>
        <taxon>malvids</taxon>
        <taxon>Brassicales</taxon>
        <taxon>Brassicaceae</taxon>
        <taxon>Brassiceae</taxon>
        <taxon>Brassica</taxon>
    </lineage>
</organism>
<dbReference type="Proteomes" id="UP000694005">
    <property type="component" value="Chromosome A01"/>
</dbReference>